<dbReference type="PANTHER" id="PTHR33973">
    <property type="entry name" value="OS07G0153300 PROTEIN"/>
    <property type="match status" value="1"/>
</dbReference>
<protein>
    <recommendedName>
        <fullName evidence="4">DNA-binding WRKY domain-containing protein</fullName>
    </recommendedName>
</protein>
<comment type="caution">
    <text evidence="2">The sequence shown here is derived from an EMBL/GenBank/DDBJ whole genome shotgun (WGS) entry which is preliminary data.</text>
</comment>
<dbReference type="AlphaFoldDB" id="A0A0B2X0P4"/>
<organism evidence="2 3">
    <name type="scientific">Metarhizium album (strain ARSEF 1941)</name>
    <dbReference type="NCBI Taxonomy" id="1081103"/>
    <lineage>
        <taxon>Eukaryota</taxon>
        <taxon>Fungi</taxon>
        <taxon>Dikarya</taxon>
        <taxon>Ascomycota</taxon>
        <taxon>Pezizomycotina</taxon>
        <taxon>Sordariomycetes</taxon>
        <taxon>Hypocreomycetidae</taxon>
        <taxon>Hypocreales</taxon>
        <taxon>Clavicipitaceae</taxon>
        <taxon>Metarhizium</taxon>
    </lineage>
</organism>
<gene>
    <name evidence="2" type="ORF">MAM_03122</name>
</gene>
<accession>A0A0B2X0P4</accession>
<dbReference type="RefSeq" id="XP_040680490.1">
    <property type="nucleotide sequence ID" value="XM_040821921.1"/>
</dbReference>
<dbReference type="EMBL" id="AZHE01000005">
    <property type="protein sequence ID" value="KHN99424.1"/>
    <property type="molecule type" value="Genomic_DNA"/>
</dbReference>
<proteinExistence type="predicted"/>
<evidence type="ECO:0000313" key="2">
    <source>
        <dbReference type="EMBL" id="KHN99424.1"/>
    </source>
</evidence>
<dbReference type="PANTHER" id="PTHR33973:SF4">
    <property type="entry name" value="OS07G0153300 PROTEIN"/>
    <property type="match status" value="1"/>
</dbReference>
<dbReference type="Proteomes" id="UP000030816">
    <property type="component" value="Unassembled WGS sequence"/>
</dbReference>
<evidence type="ECO:0008006" key="4">
    <source>
        <dbReference type="Google" id="ProtNLM"/>
    </source>
</evidence>
<evidence type="ECO:0000313" key="3">
    <source>
        <dbReference type="Proteomes" id="UP000030816"/>
    </source>
</evidence>
<keyword evidence="1" id="KW-0472">Membrane</keyword>
<keyword evidence="1" id="KW-1133">Transmembrane helix</keyword>
<feature type="transmembrane region" description="Helical" evidence="1">
    <location>
        <begin position="31"/>
        <end position="59"/>
    </location>
</feature>
<dbReference type="GeneID" id="63737577"/>
<dbReference type="Pfam" id="PF07103">
    <property type="entry name" value="DUF1365"/>
    <property type="match status" value="1"/>
</dbReference>
<keyword evidence="1" id="KW-0812">Transmembrane</keyword>
<dbReference type="InterPro" id="IPR010775">
    <property type="entry name" value="DUF1365"/>
</dbReference>
<sequence>MDGVFEESSWSQIIQIIDGADRILHRGPHLFLAFALVSLYYALVGSWLDLLLSAAAIGLGHHRALLTFTSYFGRSLSTVTISIAGAIAIGLVSIRRFLNPNPVLKGPAQPYLIPCKTTHTRLFPKKHAFGYSYLVVGIPVGSTGDFHGILTIDYQSCGSWDLLSKLFRGGWYTVNNADYLQRGVSAHGLRGKLDEYLKSQGVEPSVFPHAYLVTAARFLGYHFNPVSFWYLYSEDKILSAMVLEVNNTFDERRPYLLCGFSPGSQHHTGPGREDTTPSRVKGSWAKDFHVSPFNSRKGAYSLTASDPLGPGMTGFRGIDITINLSSSKGHSKLVTRLVSQGEAIHPASMGPVAEMRFLLRWFWVGFATLPRIVKEAATLFFRRELHVWYRPEPRKESLGRHASKTERQLEVAFRSYLKFLVEQCQKSMSVRYVSSGILSNLEETFTSPSRDGSVEEDGGTLELKVLTPLFYTRFVHYAHDFEAVFTEFMDSATIWVSKPHLLPDLFLKKASPTLQSASMMDYLSLTLIRILRRRPDRIPSVSTSADTKTDEPSIVDIRDFGISSMDAYILEHAQPTLKATYRSTLLRMFVADHLAMGNVALLEFCILLWRIGIASACATVLRQVATYLR</sequence>
<evidence type="ECO:0000256" key="1">
    <source>
        <dbReference type="SAM" id="Phobius"/>
    </source>
</evidence>
<feature type="transmembrane region" description="Helical" evidence="1">
    <location>
        <begin position="71"/>
        <end position="94"/>
    </location>
</feature>
<dbReference type="OrthoDB" id="3340520at2759"/>
<keyword evidence="3" id="KW-1185">Reference proteome</keyword>
<name>A0A0B2X0P4_METAS</name>
<reference evidence="2 3" key="1">
    <citation type="journal article" date="2014" name="Proc. Natl. Acad. Sci. U.S.A.">
        <title>Trajectory and genomic determinants of fungal-pathogen speciation and host adaptation.</title>
        <authorList>
            <person name="Hu X."/>
            <person name="Xiao G."/>
            <person name="Zheng P."/>
            <person name="Shang Y."/>
            <person name="Su Y."/>
            <person name="Zhang X."/>
            <person name="Liu X."/>
            <person name="Zhan S."/>
            <person name="St Leger R.J."/>
            <person name="Wang C."/>
        </authorList>
    </citation>
    <scope>NUCLEOTIDE SEQUENCE [LARGE SCALE GENOMIC DNA]</scope>
    <source>
        <strain evidence="2 3">ARSEF 1941</strain>
    </source>
</reference>
<dbReference type="HOGENOM" id="CLU_020424_1_1_1"/>